<organism evidence="1 2">
    <name type="scientific">Penicillium salamii</name>
    <dbReference type="NCBI Taxonomy" id="1612424"/>
    <lineage>
        <taxon>Eukaryota</taxon>
        <taxon>Fungi</taxon>
        <taxon>Dikarya</taxon>
        <taxon>Ascomycota</taxon>
        <taxon>Pezizomycotina</taxon>
        <taxon>Eurotiomycetes</taxon>
        <taxon>Eurotiomycetidae</taxon>
        <taxon>Eurotiales</taxon>
        <taxon>Aspergillaceae</taxon>
        <taxon>Penicillium</taxon>
    </lineage>
</organism>
<dbReference type="EMBL" id="CAJVPA010000192">
    <property type="protein sequence ID" value="CAG8387026.1"/>
    <property type="molecule type" value="Genomic_DNA"/>
</dbReference>
<protein>
    <submittedName>
        <fullName evidence="1">Uncharacterized protein</fullName>
    </submittedName>
</protein>
<dbReference type="Proteomes" id="UP001152646">
    <property type="component" value="Unassembled WGS sequence"/>
</dbReference>
<comment type="caution">
    <text evidence="1">The sequence shown here is derived from an EMBL/GenBank/DDBJ whole genome shotgun (WGS) entry which is preliminary data.</text>
</comment>
<evidence type="ECO:0000313" key="1">
    <source>
        <dbReference type="EMBL" id="CAG8387026.1"/>
    </source>
</evidence>
<evidence type="ECO:0000313" key="2">
    <source>
        <dbReference type="Proteomes" id="UP001152646"/>
    </source>
</evidence>
<sequence length="203" mass="23557">MPERHHRRHHTWPHCGSELCMREPRRFELHVSKPDDGPAVYIPSLVHSPAAYPVMSEDLLCDDMGMPELARQPKRMPRLWFRSSDKSSNEDFSVSGYSGPAWKQTPRRVFRRLTRRPPLSKSRSLFVVPSNMMTIEPNVMSAYIPPQALAHQIVVSDRGKTVTAGADAARFMAERRHRRCHSEQPRAWRRPSATIWPLREQEE</sequence>
<proteinExistence type="predicted"/>
<accession>A0A9W4NNA6</accession>
<dbReference type="OrthoDB" id="4227073at2759"/>
<reference evidence="1" key="1">
    <citation type="submission" date="2021-07" db="EMBL/GenBank/DDBJ databases">
        <authorList>
            <person name="Branca A.L. A."/>
        </authorList>
    </citation>
    <scope>NUCLEOTIDE SEQUENCE</scope>
</reference>
<dbReference type="AlphaFoldDB" id="A0A9W4NNA6"/>
<gene>
    <name evidence="1" type="ORF">PSALAMII_LOCUS6672</name>
</gene>
<name>A0A9W4NNA6_9EURO</name>